<gene>
    <name evidence="1" type="ORF">B0I22_1168</name>
</gene>
<evidence type="ECO:0008006" key="3">
    <source>
        <dbReference type="Google" id="ProtNLM"/>
    </source>
</evidence>
<dbReference type="RefSeq" id="WP_133943627.1">
    <property type="nucleotide sequence ID" value="NZ_SOEO01000001.1"/>
</dbReference>
<dbReference type="EMBL" id="SOEO01000001">
    <property type="protein sequence ID" value="TDX87001.1"/>
    <property type="molecule type" value="Genomic_DNA"/>
</dbReference>
<protein>
    <recommendedName>
        <fullName evidence="3">Lipoprotein</fullName>
    </recommendedName>
</protein>
<name>A0A4V3H2Z5_9FLAO</name>
<accession>A0A4V3H2Z5</accession>
<evidence type="ECO:0000313" key="1">
    <source>
        <dbReference type="EMBL" id="TDX87001.1"/>
    </source>
</evidence>
<dbReference type="Proteomes" id="UP000295313">
    <property type="component" value="Unassembled WGS sequence"/>
</dbReference>
<dbReference type="PROSITE" id="PS51257">
    <property type="entry name" value="PROKAR_LIPOPROTEIN"/>
    <property type="match status" value="1"/>
</dbReference>
<comment type="caution">
    <text evidence="1">The sequence shown here is derived from an EMBL/GenBank/DDBJ whole genome shotgun (WGS) entry which is preliminary data.</text>
</comment>
<reference evidence="1 2" key="1">
    <citation type="submission" date="2019-03" db="EMBL/GenBank/DDBJ databases">
        <title>Genomic Encyclopedia of Type Strains, Phase III (KMG-III): the genomes of soil and plant-associated and newly described type strains.</title>
        <authorList>
            <person name="Whitman W."/>
        </authorList>
    </citation>
    <scope>NUCLEOTIDE SEQUENCE [LARGE SCALE GENOMIC DNA]</scope>
    <source>
        <strain evidence="1 2">CGMCC 1.12802</strain>
    </source>
</reference>
<organism evidence="1 2">
    <name type="scientific">Epilithonimonas xixisoli</name>
    <dbReference type="NCBI Taxonomy" id="1476462"/>
    <lineage>
        <taxon>Bacteria</taxon>
        <taxon>Pseudomonadati</taxon>
        <taxon>Bacteroidota</taxon>
        <taxon>Flavobacteriia</taxon>
        <taxon>Flavobacteriales</taxon>
        <taxon>Weeksellaceae</taxon>
        <taxon>Chryseobacterium group</taxon>
        <taxon>Epilithonimonas</taxon>
    </lineage>
</organism>
<dbReference type="OrthoDB" id="794403at2"/>
<proteinExistence type="predicted"/>
<evidence type="ECO:0000313" key="2">
    <source>
        <dbReference type="Proteomes" id="UP000295313"/>
    </source>
</evidence>
<sequence>MKKSFLILSGTLFLITSCSKNDGKQTNVENRKPDTLAIAEDPNQISENENVENCYMNVIGKDSMFLSYKIANGNVSGKLKYKNFEKDSSSGDISGTVSGDTLKINYKFSSEGSMSEREIYFLQDSGVLLEGIGKYAETSTNKAVYESTKSINFTKGQRLNPADCKMISEKLK</sequence>
<dbReference type="AlphaFoldDB" id="A0A4V3H2Z5"/>
<keyword evidence="2" id="KW-1185">Reference proteome</keyword>